<keyword evidence="2" id="KW-1185">Reference proteome</keyword>
<comment type="caution">
    <text evidence="1">The sequence shown here is derived from an EMBL/GenBank/DDBJ whole genome shotgun (WGS) entry which is preliminary data.</text>
</comment>
<gene>
    <name evidence="1" type="ORF">HID58_061112</name>
</gene>
<dbReference type="InterPro" id="IPR029052">
    <property type="entry name" value="Metallo-depent_PP-like"/>
</dbReference>
<dbReference type="PRINTS" id="PR00114">
    <property type="entry name" value="STPHPHTASE"/>
</dbReference>
<dbReference type="PANTHER" id="PTHR11668">
    <property type="entry name" value="SERINE/THREONINE PROTEIN PHOSPHATASE"/>
    <property type="match status" value="1"/>
</dbReference>
<sequence length="213" mass="25344">MYHFGDFFWLWRSSGSVVLRIGRGETEETFVVLEAWSDGDLRAETDLFSLRSPSMFSPVNCFHRSLRLAYRLRKRDIHGQYSGRLRLFEYRGFPPTANCLFLGDYVDRRVWRRSVFYFSTKSNTREPFISERKPRMSFHQENLRILQWIQPLQTLSDLLTFQTLVSSVVCFDLIKQRCQSWWMNHRGVSYTFGPEKVVELLIKNDMDLICNAQ</sequence>
<dbReference type="SUPFAM" id="SSF56300">
    <property type="entry name" value="Metallo-dependent phosphatases"/>
    <property type="match status" value="1"/>
</dbReference>
<dbReference type="Proteomes" id="UP000824890">
    <property type="component" value="Unassembled WGS sequence"/>
</dbReference>
<evidence type="ECO:0000313" key="2">
    <source>
        <dbReference type="Proteomes" id="UP000824890"/>
    </source>
</evidence>
<dbReference type="PANTHER" id="PTHR11668:SF496">
    <property type="entry name" value="SERINE_THREONINE-PROTEIN PHOSPHATASE"/>
    <property type="match status" value="1"/>
</dbReference>
<accession>A0ABQ7ZXM8</accession>
<proteinExistence type="predicted"/>
<name>A0ABQ7ZXM8_BRANA</name>
<dbReference type="Gene3D" id="3.60.21.10">
    <property type="match status" value="1"/>
</dbReference>
<dbReference type="InterPro" id="IPR006186">
    <property type="entry name" value="Ser/Thr-sp_prot-phosphatase"/>
</dbReference>
<organism evidence="1 2">
    <name type="scientific">Brassica napus</name>
    <name type="common">Rape</name>
    <dbReference type="NCBI Taxonomy" id="3708"/>
    <lineage>
        <taxon>Eukaryota</taxon>
        <taxon>Viridiplantae</taxon>
        <taxon>Streptophyta</taxon>
        <taxon>Embryophyta</taxon>
        <taxon>Tracheophyta</taxon>
        <taxon>Spermatophyta</taxon>
        <taxon>Magnoliopsida</taxon>
        <taxon>eudicotyledons</taxon>
        <taxon>Gunneridae</taxon>
        <taxon>Pentapetalae</taxon>
        <taxon>rosids</taxon>
        <taxon>malvids</taxon>
        <taxon>Brassicales</taxon>
        <taxon>Brassicaceae</taxon>
        <taxon>Brassiceae</taxon>
        <taxon>Brassica</taxon>
    </lineage>
</organism>
<protein>
    <recommendedName>
        <fullName evidence="3">F-box associated domain-containing protein</fullName>
    </recommendedName>
</protein>
<evidence type="ECO:0008006" key="3">
    <source>
        <dbReference type="Google" id="ProtNLM"/>
    </source>
</evidence>
<dbReference type="InterPro" id="IPR050341">
    <property type="entry name" value="PP1_catalytic_subunit"/>
</dbReference>
<evidence type="ECO:0000313" key="1">
    <source>
        <dbReference type="EMBL" id="KAH0885016.1"/>
    </source>
</evidence>
<reference evidence="1 2" key="1">
    <citation type="submission" date="2021-05" db="EMBL/GenBank/DDBJ databases">
        <title>Genome Assembly of Synthetic Allotetraploid Brassica napus Reveals Homoeologous Exchanges between Subgenomes.</title>
        <authorList>
            <person name="Davis J.T."/>
        </authorList>
    </citation>
    <scope>NUCLEOTIDE SEQUENCE [LARGE SCALE GENOMIC DNA]</scope>
    <source>
        <strain evidence="2">cv. Da-Ae</strain>
        <tissue evidence="1">Seedling</tissue>
    </source>
</reference>
<dbReference type="EMBL" id="JAGKQM010000014">
    <property type="protein sequence ID" value="KAH0885016.1"/>
    <property type="molecule type" value="Genomic_DNA"/>
</dbReference>